<dbReference type="Proteomes" id="UP000184474">
    <property type="component" value="Unassembled WGS sequence"/>
</dbReference>
<keyword evidence="3" id="KW-0449">Lipoprotein</keyword>
<feature type="signal peptide" evidence="2">
    <location>
        <begin position="1"/>
        <end position="19"/>
    </location>
</feature>
<dbReference type="RefSeq" id="WP_073121994.1">
    <property type="nucleotide sequence ID" value="NZ_FRAA01000003.1"/>
</dbReference>
<sequence length="204" mass="23615">MKIKIMTLGLCLFASQFLAAQDAAVEDFLKRLEAFNEKTTSIVSDFEQVQEFSFLEEKMNSSGKFYFMKPGIMKWDQIKPEPYFFVIKEDEAYKSDGNGIKKIPVNSPQIIGFKKFLMQTMDGSILKSDDFTHEITLTDLSAKITLVPQQRALKRMFSQVRLVFDKKTLLLTELTFYESAEDFRSVYFSQHELNTLTDAAQFTR</sequence>
<feature type="chain" id="PRO_5009920193" evidence="2">
    <location>
        <begin position="20"/>
        <end position="204"/>
    </location>
</feature>
<evidence type="ECO:0000313" key="3">
    <source>
        <dbReference type="EMBL" id="SHK12524.1"/>
    </source>
</evidence>
<evidence type="ECO:0000256" key="1">
    <source>
        <dbReference type="ARBA" id="ARBA00022729"/>
    </source>
</evidence>
<dbReference type="Gene3D" id="2.50.20.10">
    <property type="entry name" value="Lipoprotein localisation LolA/LolB/LppX"/>
    <property type="match status" value="1"/>
</dbReference>
<dbReference type="InterPro" id="IPR004564">
    <property type="entry name" value="OM_lipoprot_carrier_LolA-like"/>
</dbReference>
<evidence type="ECO:0000313" key="4">
    <source>
        <dbReference type="Proteomes" id="UP000184474"/>
    </source>
</evidence>
<protein>
    <submittedName>
        <fullName evidence="3">Outer membrane lipoprotein-sorting protein</fullName>
    </submittedName>
</protein>
<keyword evidence="4" id="KW-1185">Reference proteome</keyword>
<organism evidence="3 4">
    <name type="scientific">Reichenbachiella agariperforans</name>
    <dbReference type="NCBI Taxonomy" id="156994"/>
    <lineage>
        <taxon>Bacteria</taxon>
        <taxon>Pseudomonadati</taxon>
        <taxon>Bacteroidota</taxon>
        <taxon>Cytophagia</taxon>
        <taxon>Cytophagales</taxon>
        <taxon>Reichenbachiellaceae</taxon>
        <taxon>Reichenbachiella</taxon>
    </lineage>
</organism>
<dbReference type="CDD" id="cd16325">
    <property type="entry name" value="LolA"/>
    <property type="match status" value="1"/>
</dbReference>
<dbReference type="STRING" id="156994.SAMN04488028_10379"/>
<dbReference type="EMBL" id="FRAA01000003">
    <property type="protein sequence ID" value="SHK12524.1"/>
    <property type="molecule type" value="Genomic_DNA"/>
</dbReference>
<proteinExistence type="predicted"/>
<evidence type="ECO:0000256" key="2">
    <source>
        <dbReference type="SAM" id="SignalP"/>
    </source>
</evidence>
<name>A0A1M6PX14_REIAG</name>
<dbReference type="AlphaFoldDB" id="A0A1M6PX14"/>
<keyword evidence="1 2" id="KW-0732">Signal</keyword>
<dbReference type="Pfam" id="PF03548">
    <property type="entry name" value="LolA"/>
    <property type="match status" value="1"/>
</dbReference>
<accession>A0A1M6PX14</accession>
<dbReference type="SUPFAM" id="SSF89392">
    <property type="entry name" value="Prokaryotic lipoproteins and lipoprotein localization factors"/>
    <property type="match status" value="1"/>
</dbReference>
<reference evidence="4" key="1">
    <citation type="submission" date="2016-11" db="EMBL/GenBank/DDBJ databases">
        <authorList>
            <person name="Varghese N."/>
            <person name="Submissions S."/>
        </authorList>
    </citation>
    <scope>NUCLEOTIDE SEQUENCE [LARGE SCALE GENOMIC DNA]</scope>
    <source>
        <strain evidence="4">DSM 26134</strain>
    </source>
</reference>
<dbReference type="InterPro" id="IPR029046">
    <property type="entry name" value="LolA/LolB/LppX"/>
</dbReference>
<gene>
    <name evidence="3" type="ORF">SAMN04488028_10379</name>
</gene>